<feature type="compositionally biased region" description="Polar residues" evidence="1">
    <location>
        <begin position="286"/>
        <end position="307"/>
    </location>
</feature>
<feature type="compositionally biased region" description="Polar residues" evidence="1">
    <location>
        <begin position="440"/>
        <end position="463"/>
    </location>
</feature>
<feature type="compositionally biased region" description="Basic residues" evidence="1">
    <location>
        <begin position="1"/>
        <end position="12"/>
    </location>
</feature>
<protein>
    <submittedName>
        <fullName evidence="3">Uncharacterized protein</fullName>
    </submittedName>
</protein>
<feature type="transmembrane region" description="Helical" evidence="2">
    <location>
        <begin position="538"/>
        <end position="561"/>
    </location>
</feature>
<feature type="region of interest" description="Disordered" evidence="1">
    <location>
        <begin position="1"/>
        <end position="105"/>
    </location>
</feature>
<keyword evidence="4" id="KW-1185">Reference proteome</keyword>
<evidence type="ECO:0000313" key="4">
    <source>
        <dbReference type="Proteomes" id="UP000319663"/>
    </source>
</evidence>
<organism evidence="3 4">
    <name type="scientific">Monascus purpureus</name>
    <name type="common">Red mold</name>
    <name type="synonym">Monascus anka</name>
    <dbReference type="NCBI Taxonomy" id="5098"/>
    <lineage>
        <taxon>Eukaryota</taxon>
        <taxon>Fungi</taxon>
        <taxon>Dikarya</taxon>
        <taxon>Ascomycota</taxon>
        <taxon>Pezizomycotina</taxon>
        <taxon>Eurotiomycetes</taxon>
        <taxon>Eurotiomycetidae</taxon>
        <taxon>Eurotiales</taxon>
        <taxon>Aspergillaceae</taxon>
        <taxon>Monascus</taxon>
    </lineage>
</organism>
<feature type="compositionally biased region" description="Low complexity" evidence="1">
    <location>
        <begin position="323"/>
        <end position="354"/>
    </location>
</feature>
<evidence type="ECO:0000256" key="1">
    <source>
        <dbReference type="SAM" id="MobiDB-lite"/>
    </source>
</evidence>
<feature type="region of interest" description="Disordered" evidence="1">
    <location>
        <begin position="170"/>
        <end position="197"/>
    </location>
</feature>
<sequence>MPRVSKRLRSSHRLTEESIASGMGPVQNGSRPPNAHVGSADSGSDLDTSRLATRRKTLVAAASANADTPEPVPKRIRASNTMEEGTSASFPFQGSSGRPTGLGLSVPRQELDRLTARYSAPLSGTSVPTPLSAAGSCSSLGSRTPSTVISWTHTSFSRFPPHGPLMVRFPLYGGGSQSGSSPSSANATSSSTPPGIGLTVRFSFGGNQIRTAHSVSGNPSSNVQNASQGTGNPPKGDDEQSPPSTPTFPVGSPITLGSTGGLEIGFGVDAPLPRWVVVEGSESEAITWQPGDSNNRQRTPLQSQHAQSIKPDPDSSDSKDDSGSSGRQGSNQQPGGSKDGQQPQAQQRQRNGPNSNAGSDIEKPPPQQLRWSFEAGPPDRWGGLTEDQLRNYAYGVLEEVLSHVYMRERLRDYIVGVDSSVQQLASQAEDPLPPPPPETDIQTPQRVSPRQSTINGPTGQPAQSPRHYDLSDSCRPPVAARPNMYAPNATPMHPLIVRLLERVKGDLFRRPAPATNSTGTGTGTGSSRSKQRKNPGEYNYFLLCGVVILAILVVCLLLYLLKVI</sequence>
<feature type="compositionally biased region" description="Polar residues" evidence="1">
    <location>
        <begin position="210"/>
        <end position="231"/>
    </location>
</feature>
<accession>A0A507QZL2</accession>
<evidence type="ECO:0000313" key="3">
    <source>
        <dbReference type="EMBL" id="TQB73587.1"/>
    </source>
</evidence>
<feature type="compositionally biased region" description="Low complexity" evidence="1">
    <location>
        <begin position="131"/>
        <end position="142"/>
    </location>
</feature>
<comment type="caution">
    <text evidence="3">The sequence shown here is derived from an EMBL/GenBank/DDBJ whole genome shotgun (WGS) entry which is preliminary data.</text>
</comment>
<keyword evidence="2" id="KW-0472">Membrane</keyword>
<proteinExistence type="predicted"/>
<feature type="region of interest" description="Disordered" evidence="1">
    <location>
        <begin position="286"/>
        <end position="379"/>
    </location>
</feature>
<gene>
    <name evidence="3" type="ORF">MPDQ_005691</name>
</gene>
<name>A0A507QZL2_MONPU</name>
<dbReference type="Proteomes" id="UP000319663">
    <property type="component" value="Unassembled WGS sequence"/>
</dbReference>
<feature type="region of interest" description="Disordered" evidence="1">
    <location>
        <begin position="424"/>
        <end position="474"/>
    </location>
</feature>
<dbReference type="AlphaFoldDB" id="A0A507QZL2"/>
<feature type="region of interest" description="Disordered" evidence="1">
    <location>
        <begin position="122"/>
        <end position="144"/>
    </location>
</feature>
<keyword evidence="2" id="KW-1133">Transmembrane helix</keyword>
<dbReference type="EMBL" id="VIFY01000041">
    <property type="protein sequence ID" value="TQB73587.1"/>
    <property type="molecule type" value="Genomic_DNA"/>
</dbReference>
<feature type="compositionally biased region" description="Low complexity" evidence="1">
    <location>
        <begin position="178"/>
        <end position="195"/>
    </location>
</feature>
<evidence type="ECO:0000256" key="2">
    <source>
        <dbReference type="SAM" id="Phobius"/>
    </source>
</evidence>
<feature type="compositionally biased region" description="Basic and acidic residues" evidence="1">
    <location>
        <begin position="311"/>
        <end position="322"/>
    </location>
</feature>
<feature type="region of interest" description="Disordered" evidence="1">
    <location>
        <begin position="210"/>
        <end position="256"/>
    </location>
</feature>
<reference evidence="3 4" key="1">
    <citation type="submission" date="2019-06" db="EMBL/GenBank/DDBJ databases">
        <title>Wine fermentation using esterase from Monascus purpureus.</title>
        <authorList>
            <person name="Geng C."/>
            <person name="Zhang Y."/>
        </authorList>
    </citation>
    <scope>NUCLEOTIDE SEQUENCE [LARGE SCALE GENOMIC DNA]</scope>
    <source>
        <strain evidence="3">HQ1</strain>
    </source>
</reference>
<keyword evidence="2" id="KW-0812">Transmembrane</keyword>
<feature type="region of interest" description="Disordered" evidence="1">
    <location>
        <begin position="508"/>
        <end position="532"/>
    </location>
</feature>
<feature type="compositionally biased region" description="Polar residues" evidence="1">
    <location>
        <begin position="78"/>
        <end position="98"/>
    </location>
</feature>